<organism evidence="1 2">
    <name type="scientific">Meloidogyne hapla</name>
    <name type="common">Root-knot nematode worm</name>
    <dbReference type="NCBI Taxonomy" id="6305"/>
    <lineage>
        <taxon>Eukaryota</taxon>
        <taxon>Metazoa</taxon>
        <taxon>Ecdysozoa</taxon>
        <taxon>Nematoda</taxon>
        <taxon>Chromadorea</taxon>
        <taxon>Rhabditida</taxon>
        <taxon>Tylenchina</taxon>
        <taxon>Tylenchomorpha</taxon>
        <taxon>Tylenchoidea</taxon>
        <taxon>Meloidogynidae</taxon>
        <taxon>Meloidogyninae</taxon>
        <taxon>Meloidogyne</taxon>
    </lineage>
</organism>
<protein>
    <submittedName>
        <fullName evidence="2">Spore coat protein</fullName>
    </submittedName>
</protein>
<sequence length="55" mass="6518">MDEEDMLPHIIMKGVNVKVNFGNDETKPFVYDIANHEAVYEDKYLDDFSDYKNFI</sequence>
<dbReference type="AlphaFoldDB" id="A0A1I8BYY8"/>
<accession>A0A1I8BYY8</accession>
<dbReference type="WBParaSite" id="MhA1_Contig841.frz3.gene4">
    <property type="protein sequence ID" value="MhA1_Contig841.frz3.gene4"/>
    <property type="gene ID" value="MhA1_Contig841.frz3.gene4"/>
</dbReference>
<name>A0A1I8BYY8_MELHA</name>
<reference evidence="2" key="1">
    <citation type="submission" date="2016-11" db="UniProtKB">
        <authorList>
            <consortium name="WormBaseParasite"/>
        </authorList>
    </citation>
    <scope>IDENTIFICATION</scope>
</reference>
<evidence type="ECO:0000313" key="1">
    <source>
        <dbReference type="Proteomes" id="UP000095281"/>
    </source>
</evidence>
<keyword evidence="1" id="KW-1185">Reference proteome</keyword>
<proteinExistence type="predicted"/>
<evidence type="ECO:0000313" key="2">
    <source>
        <dbReference type="WBParaSite" id="MhA1_Contig841.frz3.gene4"/>
    </source>
</evidence>
<dbReference type="Proteomes" id="UP000095281">
    <property type="component" value="Unplaced"/>
</dbReference>